<dbReference type="EMBL" id="JAXCLW010000002">
    <property type="protein sequence ID" value="MDY0883430.1"/>
    <property type="molecule type" value="Genomic_DNA"/>
</dbReference>
<dbReference type="PRINTS" id="PR00909">
    <property type="entry name" value="SPERMDNBNDNG"/>
</dbReference>
<dbReference type="InterPro" id="IPR006311">
    <property type="entry name" value="TAT_signal"/>
</dbReference>
<sequence>MKSGNNHIKTLIAQDRRGFLKSLAALGMGVAVMPAISRRAVAADEVSIYTWSNYNDPKLFPEYVKKHGNPQASFFGDEIEALNKLRSGYVVDLAHPCNDAIMRFRNSNVIQPFDARRLKYVDDMWPELTNLPGTVDEQGQRWFLPFDWGNSSVIYRTDLVDLKEPSWSLIFTDDRYKGRVAMYDSGEPAMEIAALLLGYKNIYALDDDQLKECAKVLRHQRNNARLYWSDQTSAEQGMASGELVAMYGWNDAVQRLKKQGLPVAYMLPKEGMLTWVCGLVLHKSAPHEDLAYDFANAFTSPEAGAYLIGSMGTGHANKKAFDMVPKETLERLGISNPAETMKRTNFIQEIAEERRVKYNQIFDQVKAGG</sequence>
<keyword evidence="3" id="KW-0732">Signal</keyword>
<evidence type="ECO:0000256" key="2">
    <source>
        <dbReference type="ARBA" id="ARBA00022448"/>
    </source>
</evidence>
<dbReference type="PANTHER" id="PTHR30222">
    <property type="entry name" value="SPERMIDINE/PUTRESCINE-BINDING PERIPLASMIC PROTEIN"/>
    <property type="match status" value="1"/>
</dbReference>
<evidence type="ECO:0000313" key="5">
    <source>
        <dbReference type="EMBL" id="MDY0883430.1"/>
    </source>
</evidence>
<dbReference type="Proteomes" id="UP001279642">
    <property type="component" value="Unassembled WGS sequence"/>
</dbReference>
<evidence type="ECO:0000256" key="4">
    <source>
        <dbReference type="ARBA" id="ARBA00022764"/>
    </source>
</evidence>
<keyword evidence="4" id="KW-0574">Periplasm</keyword>
<dbReference type="InterPro" id="IPR006059">
    <property type="entry name" value="SBP"/>
</dbReference>
<protein>
    <submittedName>
        <fullName evidence="5">Extracellular solute-binding protein</fullName>
    </submittedName>
</protein>
<dbReference type="InterPro" id="IPR001188">
    <property type="entry name" value="Sperm_putr-bd"/>
</dbReference>
<evidence type="ECO:0000256" key="1">
    <source>
        <dbReference type="ARBA" id="ARBA00004418"/>
    </source>
</evidence>
<reference evidence="5 6" key="1">
    <citation type="journal article" date="2016" name="Antonie Van Leeuwenhoek">
        <title>Dongia soli sp. nov., isolated from soil from Dokdo, Korea.</title>
        <authorList>
            <person name="Kim D.U."/>
            <person name="Lee H."/>
            <person name="Kim H."/>
            <person name="Kim S.G."/>
            <person name="Ka J.O."/>
        </authorList>
    </citation>
    <scope>NUCLEOTIDE SEQUENCE [LARGE SCALE GENOMIC DNA]</scope>
    <source>
        <strain evidence="5 6">D78</strain>
    </source>
</reference>
<proteinExistence type="predicted"/>
<dbReference type="PANTHER" id="PTHR30222:SF17">
    <property type="entry name" value="SPERMIDINE_PUTRESCINE-BINDING PERIPLASMIC PROTEIN"/>
    <property type="match status" value="1"/>
</dbReference>
<evidence type="ECO:0000256" key="3">
    <source>
        <dbReference type="ARBA" id="ARBA00022729"/>
    </source>
</evidence>
<keyword evidence="6" id="KW-1185">Reference proteome</keyword>
<evidence type="ECO:0000313" key="6">
    <source>
        <dbReference type="Proteomes" id="UP001279642"/>
    </source>
</evidence>
<keyword evidence="2" id="KW-0813">Transport</keyword>
<gene>
    <name evidence="5" type="ORF">SMD27_11295</name>
</gene>
<name>A0ABU5ECZ7_9PROT</name>
<organism evidence="5 6">
    <name type="scientific">Dongia soli</name>
    <dbReference type="NCBI Taxonomy" id="600628"/>
    <lineage>
        <taxon>Bacteria</taxon>
        <taxon>Pseudomonadati</taxon>
        <taxon>Pseudomonadota</taxon>
        <taxon>Alphaproteobacteria</taxon>
        <taxon>Rhodospirillales</taxon>
        <taxon>Dongiaceae</taxon>
        <taxon>Dongia</taxon>
    </lineage>
</organism>
<comment type="subcellular location">
    <subcellularLocation>
        <location evidence="1">Periplasm</location>
    </subcellularLocation>
</comment>
<comment type="caution">
    <text evidence="5">The sequence shown here is derived from an EMBL/GenBank/DDBJ whole genome shotgun (WGS) entry which is preliminary data.</text>
</comment>
<dbReference type="SUPFAM" id="SSF53850">
    <property type="entry name" value="Periplasmic binding protein-like II"/>
    <property type="match status" value="1"/>
</dbReference>
<dbReference type="Pfam" id="PF13416">
    <property type="entry name" value="SBP_bac_8"/>
    <property type="match status" value="1"/>
</dbReference>
<accession>A0ABU5ECZ7</accession>
<dbReference type="Gene3D" id="3.40.190.10">
    <property type="entry name" value="Periplasmic binding protein-like II"/>
    <property type="match status" value="2"/>
</dbReference>
<dbReference type="RefSeq" id="WP_320508466.1">
    <property type="nucleotide sequence ID" value="NZ_JAXCLW010000002.1"/>
</dbReference>
<dbReference type="PROSITE" id="PS51318">
    <property type="entry name" value="TAT"/>
    <property type="match status" value="1"/>
</dbReference>